<feature type="transmembrane region" description="Helical" evidence="7">
    <location>
        <begin position="346"/>
        <end position="368"/>
    </location>
</feature>
<feature type="transmembrane region" description="Helical" evidence="7">
    <location>
        <begin position="304"/>
        <end position="326"/>
    </location>
</feature>
<dbReference type="EMBL" id="JAGEOJ010000020">
    <property type="protein sequence ID" value="MBO2453287.1"/>
    <property type="molecule type" value="Genomic_DNA"/>
</dbReference>
<dbReference type="PANTHER" id="PTHR30572">
    <property type="entry name" value="MEMBRANE COMPONENT OF TRANSPORTER-RELATED"/>
    <property type="match status" value="1"/>
</dbReference>
<evidence type="ECO:0000256" key="3">
    <source>
        <dbReference type="ARBA" id="ARBA00022692"/>
    </source>
</evidence>
<keyword evidence="5 7" id="KW-0472">Membrane</keyword>
<feature type="transmembrane region" description="Helical" evidence="7">
    <location>
        <begin position="21"/>
        <end position="43"/>
    </location>
</feature>
<keyword evidence="10" id="KW-1185">Reference proteome</keyword>
<evidence type="ECO:0000256" key="1">
    <source>
        <dbReference type="ARBA" id="ARBA00004651"/>
    </source>
</evidence>
<dbReference type="GO" id="GO:0005886">
    <property type="term" value="C:plasma membrane"/>
    <property type="evidence" value="ECO:0007669"/>
    <property type="project" value="UniProtKB-SubCell"/>
</dbReference>
<evidence type="ECO:0000256" key="5">
    <source>
        <dbReference type="ARBA" id="ARBA00023136"/>
    </source>
</evidence>
<evidence type="ECO:0000256" key="6">
    <source>
        <dbReference type="ARBA" id="ARBA00038076"/>
    </source>
</evidence>
<proteinExistence type="inferred from homology"/>
<dbReference type="InterPro" id="IPR050250">
    <property type="entry name" value="Macrolide_Exporter_MacB"/>
</dbReference>
<comment type="caution">
    <text evidence="9">The sequence shown here is derived from an EMBL/GenBank/DDBJ whole genome shotgun (WGS) entry which is preliminary data.</text>
</comment>
<dbReference type="GO" id="GO:0022857">
    <property type="term" value="F:transmembrane transporter activity"/>
    <property type="evidence" value="ECO:0007669"/>
    <property type="project" value="TreeGrafter"/>
</dbReference>
<dbReference type="Pfam" id="PF02687">
    <property type="entry name" value="FtsX"/>
    <property type="match status" value="2"/>
</dbReference>
<feature type="transmembrane region" description="Helical" evidence="7">
    <location>
        <begin position="426"/>
        <end position="447"/>
    </location>
</feature>
<comment type="similarity">
    <text evidence="6">Belongs to the ABC-4 integral membrane protein family.</text>
</comment>
<dbReference type="PANTHER" id="PTHR30572:SF4">
    <property type="entry name" value="ABC TRANSPORTER PERMEASE YTRF"/>
    <property type="match status" value="1"/>
</dbReference>
<dbReference type="RefSeq" id="WP_208261317.1">
    <property type="nucleotide sequence ID" value="NZ_JAGEOJ010000020.1"/>
</dbReference>
<keyword evidence="4 7" id="KW-1133">Transmembrane helix</keyword>
<accession>A0A939PJ81</accession>
<evidence type="ECO:0000256" key="4">
    <source>
        <dbReference type="ARBA" id="ARBA00022989"/>
    </source>
</evidence>
<dbReference type="InterPro" id="IPR003838">
    <property type="entry name" value="ABC3_permease_C"/>
</dbReference>
<evidence type="ECO:0000313" key="9">
    <source>
        <dbReference type="EMBL" id="MBO2453287.1"/>
    </source>
</evidence>
<gene>
    <name evidence="9" type="ORF">J4573_39760</name>
</gene>
<feature type="domain" description="ABC3 transporter permease C-terminal" evidence="8">
    <location>
        <begin position="260"/>
        <end position="374"/>
    </location>
</feature>
<feature type="transmembrane region" description="Helical" evidence="7">
    <location>
        <begin position="690"/>
        <end position="723"/>
    </location>
</feature>
<feature type="transmembrane region" description="Helical" evidence="7">
    <location>
        <begin position="743"/>
        <end position="767"/>
    </location>
</feature>
<reference evidence="9" key="1">
    <citation type="submission" date="2021-03" db="EMBL/GenBank/DDBJ databases">
        <authorList>
            <person name="Kanchanasin P."/>
            <person name="Saeng-In P."/>
            <person name="Phongsopitanun W."/>
            <person name="Yuki M."/>
            <person name="Kudo T."/>
            <person name="Ohkuma M."/>
            <person name="Tanasupawat S."/>
        </authorList>
    </citation>
    <scope>NUCLEOTIDE SEQUENCE</scope>
    <source>
        <strain evidence="9">GKU 128</strain>
    </source>
</reference>
<evidence type="ECO:0000259" key="8">
    <source>
        <dbReference type="Pfam" id="PF02687"/>
    </source>
</evidence>
<evidence type="ECO:0000313" key="10">
    <source>
        <dbReference type="Proteomes" id="UP000669179"/>
    </source>
</evidence>
<name>A0A939PJ81_9ACTN</name>
<dbReference type="Proteomes" id="UP000669179">
    <property type="component" value="Unassembled WGS sequence"/>
</dbReference>
<keyword evidence="3 7" id="KW-0812">Transmembrane</keyword>
<comment type="subcellular location">
    <subcellularLocation>
        <location evidence="1">Cell membrane</location>
        <topology evidence="1">Multi-pass membrane protein</topology>
    </subcellularLocation>
</comment>
<evidence type="ECO:0000256" key="7">
    <source>
        <dbReference type="SAM" id="Phobius"/>
    </source>
</evidence>
<organism evidence="9 10">
    <name type="scientific">Actinomadura barringtoniae</name>
    <dbReference type="NCBI Taxonomy" id="1427535"/>
    <lineage>
        <taxon>Bacteria</taxon>
        <taxon>Bacillati</taxon>
        <taxon>Actinomycetota</taxon>
        <taxon>Actinomycetes</taxon>
        <taxon>Streptosporangiales</taxon>
        <taxon>Thermomonosporaceae</taxon>
        <taxon>Actinomadura</taxon>
    </lineage>
</organism>
<evidence type="ECO:0000256" key="2">
    <source>
        <dbReference type="ARBA" id="ARBA00022475"/>
    </source>
</evidence>
<dbReference type="AlphaFoldDB" id="A0A939PJ81"/>
<sequence>MTGGLGTIVRAGVGRRRVQTVVMALTTTLAVTASVLAAGLIVASQGPFDHAFNQKHGAHLAARFDSARITSAQVSATARARQITAAAGPYPMVSVKPTPVDTDGGLPPGIQLTDLTVVGRQPGGPVDDLTLTKGRWAARPGEIVMSAHNEPFVLGNTMRFPGVPGDPLFKVVGIARSASETADAWVPQTTIPSLTASGSRPHYQMLYRFKKASTNAQLDADRTAVNALAPDKSLVGVQSWLKVRLAATRVAATFAPFIVAFGILGLVMSVLVIGIVVGGAVAAGTRRIGILKSLGFTPGQVVRAYLGQALIPGGGGILLGLILGNLVAIPVMGDTAEVYGVGRVGIAPWVDVLVAAVALLAIAASAWAPARRAGNLRTVEAIAVGRTPSGDRGRVARRLLGRLPLPRPLTLGLATPFARPGRSATMAVAVAIGTIGATFGIGLALSLNGIQSGINLRAPGDVVVSDLTSPVNTEKVDAAITRQSGTARWFNSAEANLGVAGLAGSTTVISYQGDSSWASWQMIRGRWFHGPGEVVVASGFLHATGTRIGDSITLINGSQSSVVKIVGEALDVRQEGMLIVLDRTSISALQPQIDPLSYRFNVRLKPGVNRDDYIQAVNRDLEPFGVSAARNSNKLSDTVVSMDALAGALTVLLLSVAGLGVLNTAVLDTRERVHDLGVLKALGMSPRQTIAMIITSVGGVGLIAGVVGVPIGVAVHGVVLPIMGRAAGTDIPAVDAAVYDPPLVIPLLLGGLVIATAGALLPAGWAARTRTAVALRTE</sequence>
<protein>
    <submittedName>
        <fullName evidence="9">FtsX-like permease family protein</fullName>
    </submittedName>
</protein>
<feature type="domain" description="ABC3 transporter permease C-terminal" evidence="8">
    <location>
        <begin position="649"/>
        <end position="763"/>
    </location>
</feature>
<feature type="transmembrane region" description="Helical" evidence="7">
    <location>
        <begin position="644"/>
        <end position="669"/>
    </location>
</feature>
<feature type="transmembrane region" description="Helical" evidence="7">
    <location>
        <begin position="254"/>
        <end position="283"/>
    </location>
</feature>
<keyword evidence="2" id="KW-1003">Cell membrane</keyword>